<name>A0A160VE42_9ZZZZ</name>
<dbReference type="Pfam" id="PF01883">
    <property type="entry name" value="FeS_assembly_P"/>
    <property type="match status" value="1"/>
</dbReference>
<dbReference type="InterPro" id="IPR034904">
    <property type="entry name" value="FSCA_dom_sf"/>
</dbReference>
<evidence type="ECO:0000259" key="1">
    <source>
        <dbReference type="Pfam" id="PF01883"/>
    </source>
</evidence>
<dbReference type="PANTHER" id="PTHR42831">
    <property type="entry name" value="FE-S PROTEIN MATURATION AUXILIARY FACTOR YITW"/>
    <property type="match status" value="1"/>
</dbReference>
<dbReference type="InterPro" id="IPR052339">
    <property type="entry name" value="Fe-S_Maturation_MIP18"/>
</dbReference>
<dbReference type="InterPro" id="IPR002744">
    <property type="entry name" value="MIP18-like"/>
</dbReference>
<dbReference type="AlphaFoldDB" id="A0A160VE42"/>
<gene>
    <name evidence="2" type="ORF">MGWOODY_Mmi1949</name>
</gene>
<reference evidence="2" key="1">
    <citation type="submission" date="2015-10" db="EMBL/GenBank/DDBJ databases">
        <authorList>
            <person name="Gilbert D.G."/>
        </authorList>
    </citation>
    <scope>NUCLEOTIDE SEQUENCE</scope>
</reference>
<dbReference type="EMBL" id="FAXC01000127">
    <property type="protein sequence ID" value="CUV08786.1"/>
    <property type="molecule type" value="Genomic_DNA"/>
</dbReference>
<dbReference type="PANTHER" id="PTHR42831:SF1">
    <property type="entry name" value="FE-S PROTEIN MATURATION AUXILIARY FACTOR YITW"/>
    <property type="match status" value="1"/>
</dbReference>
<accession>A0A160VE42</accession>
<evidence type="ECO:0000313" key="2">
    <source>
        <dbReference type="EMBL" id="CUV08786.1"/>
    </source>
</evidence>
<protein>
    <submittedName>
        <fullName evidence="2">Probably aromatic ring hydroxylating enzyme, evidenced by COGnitor PaaD-like protein (DUF59) involved in Fe-S cluster assembly</fullName>
    </submittedName>
</protein>
<organism evidence="2">
    <name type="scientific">hydrothermal vent metagenome</name>
    <dbReference type="NCBI Taxonomy" id="652676"/>
    <lineage>
        <taxon>unclassified sequences</taxon>
        <taxon>metagenomes</taxon>
        <taxon>ecological metagenomes</taxon>
    </lineage>
</organism>
<dbReference type="Gene3D" id="3.30.300.130">
    <property type="entry name" value="Fe-S cluster assembly (FSCA)"/>
    <property type="match status" value="1"/>
</dbReference>
<feature type="domain" description="MIP18 family-like" evidence="1">
    <location>
        <begin position="84"/>
        <end position="161"/>
    </location>
</feature>
<dbReference type="InterPro" id="IPR017776">
    <property type="entry name" value="FeS_assembly_SufT_put"/>
</dbReference>
<sequence>MYSDTNEQVIIERDCEATLIPFGNKITLKKGEEAHITQALGGSYTLMIRGNLARIEGKDADAIGKIPEVQPRLEEKENDGSVDEKAVWDVMKTCYDPEIPINIVDLGLIYSCEISNEDGGGSSVAIKMTLTAPGCGMGDAIATEVSQKIEGIQGTSDVNVELVWDPPWDRSMITESARLELGML</sequence>
<dbReference type="NCBIfam" id="TIGR03406">
    <property type="entry name" value="FeS_long_SufT"/>
    <property type="match status" value="1"/>
</dbReference>
<dbReference type="SUPFAM" id="SSF117916">
    <property type="entry name" value="Fe-S cluster assembly (FSCA) domain-like"/>
    <property type="match status" value="1"/>
</dbReference>
<proteinExistence type="predicted"/>